<dbReference type="AlphaFoldDB" id="A0A1I2BWA4"/>
<name>A0A1I2BWA4_9BACL</name>
<keyword evidence="2" id="KW-1185">Reference proteome</keyword>
<dbReference type="EMBL" id="FONN01000004">
    <property type="protein sequence ID" value="SFE60409.1"/>
    <property type="molecule type" value="Genomic_DNA"/>
</dbReference>
<dbReference type="RefSeq" id="WP_046232508.1">
    <property type="nucleotide sequence ID" value="NZ_FONN01000004.1"/>
</dbReference>
<protein>
    <submittedName>
        <fullName evidence="1">Uncharacterized protein</fullName>
    </submittedName>
</protein>
<sequence>MNREEALLLLECHAFAFEDIEHEKMTNGFLGMLRPFGGQLVEENFHEVMTILDVLSPELTNKTVSSEMMACLWSICHLGRAWAVEPDGMLRSNGLITAVQTKQMEEWLSIISYAVMILLEDGGAEEAFWGYEEYKRERNK</sequence>
<proteinExistence type="predicted"/>
<reference evidence="2" key="1">
    <citation type="submission" date="2016-10" db="EMBL/GenBank/DDBJ databases">
        <authorList>
            <person name="Varghese N."/>
            <person name="Submissions S."/>
        </authorList>
    </citation>
    <scope>NUCLEOTIDE SEQUENCE [LARGE SCALE GENOMIC DNA]</scope>
    <source>
        <strain evidence="2">CGMCC 1.10223</strain>
    </source>
</reference>
<dbReference type="Proteomes" id="UP000183410">
    <property type="component" value="Unassembled WGS sequence"/>
</dbReference>
<evidence type="ECO:0000313" key="2">
    <source>
        <dbReference type="Proteomes" id="UP000183410"/>
    </source>
</evidence>
<accession>A0A1I2BWA4</accession>
<evidence type="ECO:0000313" key="1">
    <source>
        <dbReference type="EMBL" id="SFE60409.1"/>
    </source>
</evidence>
<dbReference type="OrthoDB" id="2678365at2"/>
<organism evidence="1 2">
    <name type="scientific">Paenibacillus algorifonticola</name>
    <dbReference type="NCBI Taxonomy" id="684063"/>
    <lineage>
        <taxon>Bacteria</taxon>
        <taxon>Bacillati</taxon>
        <taxon>Bacillota</taxon>
        <taxon>Bacilli</taxon>
        <taxon>Bacillales</taxon>
        <taxon>Paenibacillaceae</taxon>
        <taxon>Paenibacillus</taxon>
    </lineage>
</organism>
<gene>
    <name evidence="1" type="ORF">SAMN04487969_104121</name>
</gene>